<gene>
    <name evidence="3" type="ORF">BDP27DRAFT_1406348</name>
</gene>
<protein>
    <submittedName>
        <fullName evidence="3">Uncharacterized protein</fullName>
    </submittedName>
</protein>
<evidence type="ECO:0000313" key="4">
    <source>
        <dbReference type="Proteomes" id="UP000772434"/>
    </source>
</evidence>
<accession>A0A9P5PEY3</accession>
<sequence>MPIDPSPIIHQSNAFVAGIHIHLILRKFGLRDIIENERYSDILLDKGMIFGEISHRNTRGWTSQERRVPPQIVDLHSQIGVDLVPLLSGPSKELLDISSNRLSQWFISITIYCCWTITLILLGLANVIATAPDDFVIFIRVKATWQTGKEDLCLERWAISNYSLPILVTELECMQKLPVKEIVLLQSRTILGLLPPLPPPLLNRCYRPRNDGDLLESHLTTSDMSNGFLLLRRAGSRKVRNMIIPMCFKLRHATEYMWSVIKQWGMSPELWMNLCNAVPRQFQLGHVDGRSLQRLKENLGTSSWLSLFIAITLLKTELPCLLSSYYFFTATAFTLCQIFKTKFAGLSSFFPNICATHIGIPLGRKVALPMSASIQNKVPSRPRNVASKQGRLNLGKREA</sequence>
<reference evidence="3" key="1">
    <citation type="submission" date="2020-11" db="EMBL/GenBank/DDBJ databases">
        <authorList>
            <consortium name="DOE Joint Genome Institute"/>
            <person name="Ahrendt S."/>
            <person name="Riley R."/>
            <person name="Andreopoulos W."/>
            <person name="Labutti K."/>
            <person name="Pangilinan J."/>
            <person name="Ruiz-Duenas F.J."/>
            <person name="Barrasa J.M."/>
            <person name="Sanchez-Garcia M."/>
            <person name="Camarero S."/>
            <person name="Miyauchi S."/>
            <person name="Serrano A."/>
            <person name="Linde D."/>
            <person name="Babiker R."/>
            <person name="Drula E."/>
            <person name="Ayuso-Fernandez I."/>
            <person name="Pacheco R."/>
            <person name="Padilla G."/>
            <person name="Ferreira P."/>
            <person name="Barriuso J."/>
            <person name="Kellner H."/>
            <person name="Castanera R."/>
            <person name="Alfaro M."/>
            <person name="Ramirez L."/>
            <person name="Pisabarro A.G."/>
            <person name="Kuo A."/>
            <person name="Tritt A."/>
            <person name="Lipzen A."/>
            <person name="He G."/>
            <person name="Yan M."/>
            <person name="Ng V."/>
            <person name="Cullen D."/>
            <person name="Martin F."/>
            <person name="Rosso M.-N."/>
            <person name="Henrissat B."/>
            <person name="Hibbett D."/>
            <person name="Martinez A.T."/>
            <person name="Grigoriev I.V."/>
        </authorList>
    </citation>
    <scope>NUCLEOTIDE SEQUENCE</scope>
    <source>
        <strain evidence="3">AH 40177</strain>
    </source>
</reference>
<dbReference type="AlphaFoldDB" id="A0A9P5PEY3"/>
<comment type="caution">
    <text evidence="3">The sequence shown here is derived from an EMBL/GenBank/DDBJ whole genome shotgun (WGS) entry which is preliminary data.</text>
</comment>
<dbReference type="EMBL" id="JADNRY010000181">
    <property type="protein sequence ID" value="KAF9062111.1"/>
    <property type="molecule type" value="Genomic_DNA"/>
</dbReference>
<keyword evidence="2" id="KW-0472">Membrane</keyword>
<keyword evidence="4" id="KW-1185">Reference proteome</keyword>
<name>A0A9P5PEY3_9AGAR</name>
<keyword evidence="2" id="KW-1133">Transmembrane helix</keyword>
<evidence type="ECO:0000256" key="1">
    <source>
        <dbReference type="SAM" id="MobiDB-lite"/>
    </source>
</evidence>
<proteinExistence type="predicted"/>
<feature type="region of interest" description="Disordered" evidence="1">
    <location>
        <begin position="378"/>
        <end position="399"/>
    </location>
</feature>
<evidence type="ECO:0000256" key="2">
    <source>
        <dbReference type="SAM" id="Phobius"/>
    </source>
</evidence>
<organism evidence="3 4">
    <name type="scientific">Rhodocollybia butyracea</name>
    <dbReference type="NCBI Taxonomy" id="206335"/>
    <lineage>
        <taxon>Eukaryota</taxon>
        <taxon>Fungi</taxon>
        <taxon>Dikarya</taxon>
        <taxon>Basidiomycota</taxon>
        <taxon>Agaricomycotina</taxon>
        <taxon>Agaricomycetes</taxon>
        <taxon>Agaricomycetidae</taxon>
        <taxon>Agaricales</taxon>
        <taxon>Marasmiineae</taxon>
        <taxon>Omphalotaceae</taxon>
        <taxon>Rhodocollybia</taxon>
    </lineage>
</organism>
<keyword evidence="2" id="KW-0812">Transmembrane</keyword>
<feature type="transmembrane region" description="Helical" evidence="2">
    <location>
        <begin position="105"/>
        <end position="129"/>
    </location>
</feature>
<dbReference type="Proteomes" id="UP000772434">
    <property type="component" value="Unassembled WGS sequence"/>
</dbReference>
<evidence type="ECO:0000313" key="3">
    <source>
        <dbReference type="EMBL" id="KAF9062111.1"/>
    </source>
</evidence>